<accession>A0ABY7FEZ6</accession>
<protein>
    <submittedName>
        <fullName evidence="3">Uncharacterized protein</fullName>
    </submittedName>
</protein>
<evidence type="ECO:0000313" key="3">
    <source>
        <dbReference type="EMBL" id="WAR19719.1"/>
    </source>
</evidence>
<gene>
    <name evidence="3" type="ORF">MAR_001557</name>
</gene>
<feature type="transmembrane region" description="Helical" evidence="2">
    <location>
        <begin position="30"/>
        <end position="50"/>
    </location>
</feature>
<keyword evidence="2" id="KW-1133">Transmembrane helix</keyword>
<proteinExistence type="predicted"/>
<evidence type="ECO:0000313" key="4">
    <source>
        <dbReference type="Proteomes" id="UP001164746"/>
    </source>
</evidence>
<name>A0ABY7FEZ6_MYAAR</name>
<evidence type="ECO:0000256" key="2">
    <source>
        <dbReference type="SAM" id="Phobius"/>
    </source>
</evidence>
<sequence length="90" mass="9419">MEKGRTFLMTAFSVYCDNILDADRWKGGSGFYLTIVAWLLAWTSSALAGYQKYEGGSAKGGNKSAAGGGGEPAASNQPTGVSNITYSNPE</sequence>
<organism evidence="3 4">
    <name type="scientific">Mya arenaria</name>
    <name type="common">Soft-shell clam</name>
    <dbReference type="NCBI Taxonomy" id="6604"/>
    <lineage>
        <taxon>Eukaryota</taxon>
        <taxon>Metazoa</taxon>
        <taxon>Spiralia</taxon>
        <taxon>Lophotrochozoa</taxon>
        <taxon>Mollusca</taxon>
        <taxon>Bivalvia</taxon>
        <taxon>Autobranchia</taxon>
        <taxon>Heteroconchia</taxon>
        <taxon>Euheterodonta</taxon>
        <taxon>Imparidentia</taxon>
        <taxon>Neoheterodontei</taxon>
        <taxon>Myida</taxon>
        <taxon>Myoidea</taxon>
        <taxon>Myidae</taxon>
        <taxon>Mya</taxon>
    </lineage>
</organism>
<keyword evidence="2" id="KW-0472">Membrane</keyword>
<reference evidence="3" key="1">
    <citation type="submission" date="2022-11" db="EMBL/GenBank/DDBJ databases">
        <title>Centuries of genome instability and evolution in soft-shell clam transmissible cancer (bioRxiv).</title>
        <authorList>
            <person name="Hart S.F.M."/>
            <person name="Yonemitsu M.A."/>
            <person name="Giersch R.M."/>
            <person name="Beal B.F."/>
            <person name="Arriagada G."/>
            <person name="Davis B.W."/>
            <person name="Ostrander E.A."/>
            <person name="Goff S.P."/>
            <person name="Metzger M.J."/>
        </authorList>
    </citation>
    <scope>NUCLEOTIDE SEQUENCE</scope>
    <source>
        <strain evidence="3">MELC-2E11</strain>
        <tissue evidence="3">Siphon/mantle</tissue>
    </source>
</reference>
<dbReference type="EMBL" id="CP111022">
    <property type="protein sequence ID" value="WAR19719.1"/>
    <property type="molecule type" value="Genomic_DNA"/>
</dbReference>
<feature type="compositionally biased region" description="Polar residues" evidence="1">
    <location>
        <begin position="75"/>
        <end position="90"/>
    </location>
</feature>
<keyword evidence="2" id="KW-0812">Transmembrane</keyword>
<keyword evidence="4" id="KW-1185">Reference proteome</keyword>
<feature type="region of interest" description="Disordered" evidence="1">
    <location>
        <begin position="56"/>
        <end position="90"/>
    </location>
</feature>
<dbReference type="Proteomes" id="UP001164746">
    <property type="component" value="Chromosome 11"/>
</dbReference>
<evidence type="ECO:0000256" key="1">
    <source>
        <dbReference type="SAM" id="MobiDB-lite"/>
    </source>
</evidence>